<evidence type="ECO:0000256" key="2">
    <source>
        <dbReference type="ARBA" id="ARBA00022553"/>
    </source>
</evidence>
<dbReference type="InterPro" id="IPR050736">
    <property type="entry name" value="Sensor_HK_Regulatory"/>
</dbReference>
<comment type="catalytic activity">
    <reaction evidence="1 10">
        <text>ATP + protein L-histidine = ADP + protein N-phospho-L-histidine.</text>
        <dbReference type="EC" id="2.7.13.3"/>
    </reaction>
</comment>
<reference evidence="12 13" key="1">
    <citation type="submission" date="2017-08" db="EMBL/GenBank/DDBJ databases">
        <title>Draft genome sequence of filamentous cyanobacterium Calothrix elsteri CCALA 953.</title>
        <authorList>
            <person name="Gagunashvili A.N."/>
            <person name="Elster J."/>
            <person name="Andresson O.S."/>
        </authorList>
    </citation>
    <scope>NUCLEOTIDE SEQUENCE [LARGE SCALE GENOMIC DNA]</scope>
    <source>
        <strain evidence="12 13">CCALA 953</strain>
    </source>
</reference>
<dbReference type="InterPro" id="IPR003594">
    <property type="entry name" value="HATPase_dom"/>
</dbReference>
<dbReference type="PANTHER" id="PTHR43711">
    <property type="entry name" value="TWO-COMPONENT HISTIDINE KINASE"/>
    <property type="match status" value="1"/>
</dbReference>
<dbReference type="CDD" id="cd02978">
    <property type="entry name" value="KaiB_like"/>
    <property type="match status" value="1"/>
</dbReference>
<evidence type="ECO:0000256" key="6">
    <source>
        <dbReference type="ARBA" id="ARBA00022840"/>
    </source>
</evidence>
<dbReference type="Pfam" id="PF02518">
    <property type="entry name" value="HATPase_c"/>
    <property type="match status" value="1"/>
</dbReference>
<name>A0A2A2TQ36_9CYAN</name>
<comment type="caution">
    <text evidence="12">The sequence shown here is derived from an EMBL/GenBank/DDBJ whole genome shotgun (WGS) entry which is preliminary data.</text>
</comment>
<dbReference type="GO" id="GO:0000155">
    <property type="term" value="F:phosphorelay sensor kinase activity"/>
    <property type="evidence" value="ECO:0007669"/>
    <property type="project" value="InterPro"/>
</dbReference>
<dbReference type="OrthoDB" id="9773956at2"/>
<keyword evidence="7 10" id="KW-0902">Two-component regulatory system</keyword>
<dbReference type="SUPFAM" id="SSF52833">
    <property type="entry name" value="Thioredoxin-like"/>
    <property type="match status" value="1"/>
</dbReference>
<dbReference type="Gene3D" id="3.40.30.10">
    <property type="entry name" value="Glutaredoxin"/>
    <property type="match status" value="1"/>
</dbReference>
<sequence>MQALPDQAIHSEAPLQLLLFVDDRPKSRQQVQRIKLYLDELQAEYKFELQVVDVGQQPYLAEHFKLVATPALIKIHPEPRQVLAGSNIINQLKTWWSRWQIAVETYVQLQAELQNDLQFGFHDDRNSSIHIQANIQNQTQTYIQNTSIQSVAASAELLQLSDEIFLLKQEKEKLQEQLQFKDRIIGMLAHDLRNPLTATSIAIETLQSNYNVQKGEFERLTPKLAAHLFKQARTQAKIIDHMITDLLQVARGTASEFCVQPQKIELAQLSQEILEELRDRIAAKSLAIEQDIPQDLPLVYADPERIRQVIINLLDNAIKYTPEGGIISVSGLHRTTQKVQFSIGDNGAGIPEENRDRIFENRYRLERDENKDGYGIGLCLCQRIIRAHYGQIWVETSPMNGAWFHFTLPVYPK</sequence>
<dbReference type="Pfam" id="PF00512">
    <property type="entry name" value="HisKA"/>
    <property type="match status" value="1"/>
</dbReference>
<comment type="domain">
    <text evidence="10">The N-terminus interacts with KaiC, while the C-terminal histidine kinase domain autophosphorylates and is probably responsible for self-oligomerization. The N-terminal domain stimulates the C-terminus to autophosphorylate.</text>
</comment>
<dbReference type="EC" id="2.7.13.3" evidence="10"/>
<dbReference type="GO" id="GO:0005524">
    <property type="term" value="F:ATP binding"/>
    <property type="evidence" value="ECO:0007669"/>
    <property type="project" value="UniProtKB-KW"/>
</dbReference>
<dbReference type="PANTHER" id="PTHR43711:SF26">
    <property type="entry name" value="SENSOR HISTIDINE KINASE RCSC"/>
    <property type="match status" value="1"/>
</dbReference>
<evidence type="ECO:0000313" key="12">
    <source>
        <dbReference type="EMBL" id="PAX60646.1"/>
    </source>
</evidence>
<evidence type="ECO:0000313" key="13">
    <source>
        <dbReference type="Proteomes" id="UP000218238"/>
    </source>
</evidence>
<dbReference type="CDD" id="cd00075">
    <property type="entry name" value="HATPase"/>
    <property type="match status" value="1"/>
</dbReference>
<dbReference type="SMART" id="SM00388">
    <property type="entry name" value="HisKA"/>
    <property type="match status" value="1"/>
</dbReference>
<dbReference type="EMBL" id="NTFS01000003">
    <property type="protein sequence ID" value="PAX60646.1"/>
    <property type="molecule type" value="Genomic_DNA"/>
</dbReference>
<comment type="function">
    <text evidence="9">Photoreceptor which exists in two forms that are reversibly interconvertible by light: the R form that absorbs maximally in the red region of the spectrum and the FR form that absorbs maximally in the far-red region.</text>
</comment>
<feature type="modified residue" description="Phosphohistidine; by autocatalysis" evidence="10">
    <location>
        <position position="190"/>
    </location>
</feature>
<dbReference type="FunFam" id="3.30.565.10:FF:000006">
    <property type="entry name" value="Sensor histidine kinase WalK"/>
    <property type="match status" value="1"/>
</dbReference>
<dbReference type="RefSeq" id="WP_095719814.1">
    <property type="nucleotide sequence ID" value="NZ_NTFS01000003.1"/>
</dbReference>
<dbReference type="InterPro" id="IPR036890">
    <property type="entry name" value="HATPase_C_sf"/>
</dbReference>
<gene>
    <name evidence="10" type="primary">sasA</name>
    <name evidence="12" type="ORF">CK510_00540</name>
</gene>
<keyword evidence="8 10" id="KW-0090">Biological rhythms</keyword>
<dbReference type="InterPro" id="IPR036097">
    <property type="entry name" value="HisK_dim/P_sf"/>
</dbReference>
<evidence type="ECO:0000256" key="3">
    <source>
        <dbReference type="ARBA" id="ARBA00022679"/>
    </source>
</evidence>
<dbReference type="SMART" id="SM00387">
    <property type="entry name" value="HATPase_c"/>
    <property type="match status" value="1"/>
</dbReference>
<evidence type="ECO:0000256" key="9">
    <source>
        <dbReference type="ARBA" id="ARBA00055745"/>
    </source>
</evidence>
<comment type="subunit">
    <text evidence="10">Homooligomerizes. Interacts with KaiC. Participates in the KaiABC clock complex, whose core is composed of a KaiC homohexamer, 6 KaiB and up to 6 KaiA dimers. SasA and KaiB(fs) compete to bind to KaiC.</text>
</comment>
<keyword evidence="2 10" id="KW-0597">Phosphoprotein</keyword>
<evidence type="ECO:0000256" key="10">
    <source>
        <dbReference type="HAMAP-Rule" id="MF_01837"/>
    </source>
</evidence>
<dbReference type="AlphaFoldDB" id="A0A2A2TQ36"/>
<dbReference type="Proteomes" id="UP000218238">
    <property type="component" value="Unassembled WGS sequence"/>
</dbReference>
<keyword evidence="3 10" id="KW-0808">Transferase</keyword>
<dbReference type="InterPro" id="IPR005467">
    <property type="entry name" value="His_kinase_dom"/>
</dbReference>
<dbReference type="InterPro" id="IPR003661">
    <property type="entry name" value="HisK_dim/P_dom"/>
</dbReference>
<organism evidence="12 13">
    <name type="scientific">Brunnivagina elsteri CCALA 953</name>
    <dbReference type="NCBI Taxonomy" id="987040"/>
    <lineage>
        <taxon>Bacteria</taxon>
        <taxon>Bacillati</taxon>
        <taxon>Cyanobacteriota</taxon>
        <taxon>Cyanophyceae</taxon>
        <taxon>Nostocales</taxon>
        <taxon>Calotrichaceae</taxon>
        <taxon>Brunnivagina</taxon>
    </lineage>
</organism>
<evidence type="ECO:0000256" key="5">
    <source>
        <dbReference type="ARBA" id="ARBA00022777"/>
    </source>
</evidence>
<dbReference type="InterPro" id="IPR036249">
    <property type="entry name" value="Thioredoxin-like_sf"/>
</dbReference>
<dbReference type="CDD" id="cd00082">
    <property type="entry name" value="HisKA"/>
    <property type="match status" value="1"/>
</dbReference>
<evidence type="ECO:0000256" key="7">
    <source>
        <dbReference type="ARBA" id="ARBA00023012"/>
    </source>
</evidence>
<evidence type="ECO:0000256" key="4">
    <source>
        <dbReference type="ARBA" id="ARBA00022741"/>
    </source>
</evidence>
<dbReference type="Gene3D" id="3.30.565.10">
    <property type="entry name" value="Histidine kinase-like ATPase, C-terminal domain"/>
    <property type="match status" value="1"/>
</dbReference>
<evidence type="ECO:0000256" key="8">
    <source>
        <dbReference type="ARBA" id="ARBA00023108"/>
    </source>
</evidence>
<keyword evidence="13" id="KW-1185">Reference proteome</keyword>
<dbReference type="PROSITE" id="PS50109">
    <property type="entry name" value="HIS_KIN"/>
    <property type="match status" value="1"/>
</dbReference>
<dbReference type="Gene3D" id="1.10.287.130">
    <property type="match status" value="1"/>
</dbReference>
<evidence type="ECO:0000259" key="11">
    <source>
        <dbReference type="PROSITE" id="PS50109"/>
    </source>
</evidence>
<feature type="domain" description="Histidine kinase" evidence="11">
    <location>
        <begin position="187"/>
        <end position="412"/>
    </location>
</feature>
<keyword evidence="6 10" id="KW-0067">ATP-binding</keyword>
<dbReference type="SUPFAM" id="SSF55874">
    <property type="entry name" value="ATPase domain of HSP90 chaperone/DNA topoisomerase II/histidine kinase"/>
    <property type="match status" value="1"/>
</dbReference>
<dbReference type="InterPro" id="IPR004358">
    <property type="entry name" value="Sig_transdc_His_kin-like_C"/>
</dbReference>
<dbReference type="InterPro" id="IPR011649">
    <property type="entry name" value="KaiB_domain"/>
</dbReference>
<dbReference type="HAMAP" id="MF_01837">
    <property type="entry name" value="Kinase_SasA"/>
    <property type="match status" value="1"/>
</dbReference>
<dbReference type="NCBIfam" id="NF006800">
    <property type="entry name" value="PRK09303.1"/>
    <property type="match status" value="1"/>
</dbReference>
<accession>A0A2A2TQ36</accession>
<dbReference type="InterPro" id="IPR023527">
    <property type="entry name" value="Kinase_SasA"/>
</dbReference>
<dbReference type="SMART" id="SM01248">
    <property type="entry name" value="KaiB"/>
    <property type="match status" value="1"/>
</dbReference>
<keyword evidence="4 10" id="KW-0547">Nucleotide-binding</keyword>
<protein>
    <recommendedName>
        <fullName evidence="10">Adaptive-response sensory-kinase SasA</fullName>
        <ecNumber evidence="10">2.7.13.3</ecNumber>
    </recommendedName>
    <alternativeName>
        <fullName evidence="10">Sensor histidine kinase SasA</fullName>
    </alternativeName>
</protein>
<dbReference type="GO" id="GO:0007623">
    <property type="term" value="P:circadian rhythm"/>
    <property type="evidence" value="ECO:0007669"/>
    <property type="project" value="UniProtKB-UniRule"/>
</dbReference>
<evidence type="ECO:0000256" key="1">
    <source>
        <dbReference type="ARBA" id="ARBA00000085"/>
    </source>
</evidence>
<proteinExistence type="inferred from homology"/>
<comment type="function">
    <text evidence="10">Member of the two-component regulatory system SasA/RpaA involved in genome-wide circadian gene expression. One of several clock output pathways. Participates in the Kai clock protein complex, the main circadian regulator in cyanobacteria, via its interaction with KaiC. KaiC enhances the autophosphorylation activity of SasA, which then transfers its phosphate group to RpaA to activate it. In addition to its output function, recruits fold-shifted KaiB (KaiB(fs)) to KaiC to cooperatively form the KaiB(6):KaiC(6) complex (independent of SasA kinase activity). Required for robustness of the circadian rhythm of gene expression and is involved in clock output, also required for adaptation to light/dark cycles.</text>
</comment>
<dbReference type="SUPFAM" id="SSF47384">
    <property type="entry name" value="Homodimeric domain of signal transducing histidine kinase"/>
    <property type="match status" value="1"/>
</dbReference>
<dbReference type="Pfam" id="PF07689">
    <property type="entry name" value="KaiB"/>
    <property type="match status" value="1"/>
</dbReference>
<keyword evidence="5 10" id="KW-0418">Kinase</keyword>
<dbReference type="PRINTS" id="PR00344">
    <property type="entry name" value="BCTRLSENSOR"/>
</dbReference>